<feature type="transmembrane region" description="Helical" evidence="5">
    <location>
        <begin position="303"/>
        <end position="324"/>
    </location>
</feature>
<feature type="transmembrane region" description="Helical" evidence="5">
    <location>
        <begin position="410"/>
        <end position="430"/>
    </location>
</feature>
<evidence type="ECO:0000256" key="1">
    <source>
        <dbReference type="ARBA" id="ARBA00004141"/>
    </source>
</evidence>
<feature type="transmembrane region" description="Helical" evidence="5">
    <location>
        <begin position="144"/>
        <end position="163"/>
    </location>
</feature>
<feature type="transmembrane region" description="Helical" evidence="5">
    <location>
        <begin position="336"/>
        <end position="357"/>
    </location>
</feature>
<evidence type="ECO:0000259" key="6">
    <source>
        <dbReference type="PROSITE" id="PS50850"/>
    </source>
</evidence>
<keyword evidence="8" id="KW-1185">Reference proteome</keyword>
<evidence type="ECO:0000313" key="7">
    <source>
        <dbReference type="EMBL" id="WRT67511.1"/>
    </source>
</evidence>
<dbReference type="InterPro" id="IPR011701">
    <property type="entry name" value="MFS"/>
</dbReference>
<dbReference type="Proteomes" id="UP001329825">
    <property type="component" value="Chromosome 5"/>
</dbReference>
<feature type="transmembrane region" description="Helical" evidence="5">
    <location>
        <begin position="575"/>
        <end position="598"/>
    </location>
</feature>
<evidence type="ECO:0000256" key="3">
    <source>
        <dbReference type="ARBA" id="ARBA00022989"/>
    </source>
</evidence>
<feature type="transmembrane region" description="Helical" evidence="5">
    <location>
        <begin position="169"/>
        <end position="189"/>
    </location>
</feature>
<feature type="transmembrane region" description="Helical" evidence="5">
    <location>
        <begin position="201"/>
        <end position="220"/>
    </location>
</feature>
<dbReference type="RefSeq" id="XP_062792251.1">
    <property type="nucleotide sequence ID" value="XM_062936200.1"/>
</dbReference>
<dbReference type="Gene3D" id="1.20.1250.20">
    <property type="entry name" value="MFS general substrate transporter like domains"/>
    <property type="match status" value="1"/>
</dbReference>
<evidence type="ECO:0000256" key="2">
    <source>
        <dbReference type="ARBA" id="ARBA00022692"/>
    </source>
</evidence>
<dbReference type="Pfam" id="PF07690">
    <property type="entry name" value="MFS_1"/>
    <property type="match status" value="1"/>
</dbReference>
<organism evidence="7 8">
    <name type="scientific">Kwoniella shivajii</name>
    <dbReference type="NCBI Taxonomy" id="564305"/>
    <lineage>
        <taxon>Eukaryota</taxon>
        <taxon>Fungi</taxon>
        <taxon>Dikarya</taxon>
        <taxon>Basidiomycota</taxon>
        <taxon>Agaricomycotina</taxon>
        <taxon>Tremellomycetes</taxon>
        <taxon>Tremellales</taxon>
        <taxon>Cryptococcaceae</taxon>
        <taxon>Kwoniella</taxon>
    </lineage>
</organism>
<dbReference type="PANTHER" id="PTHR23501:SF58">
    <property type="entry name" value="LOW AFFINITY HEME TRANSPORTER STR3"/>
    <property type="match status" value="1"/>
</dbReference>
<evidence type="ECO:0000256" key="4">
    <source>
        <dbReference type="ARBA" id="ARBA00023136"/>
    </source>
</evidence>
<proteinExistence type="predicted"/>
<feature type="domain" description="Major facilitator superfamily (MFS) profile" evidence="6">
    <location>
        <begin position="61"/>
        <end position="597"/>
    </location>
</feature>
<dbReference type="SUPFAM" id="SSF103473">
    <property type="entry name" value="MFS general substrate transporter"/>
    <property type="match status" value="2"/>
</dbReference>
<feature type="transmembrane region" description="Helical" evidence="5">
    <location>
        <begin position="369"/>
        <end position="390"/>
    </location>
</feature>
<evidence type="ECO:0000313" key="8">
    <source>
        <dbReference type="Proteomes" id="UP001329825"/>
    </source>
</evidence>
<dbReference type="PANTHER" id="PTHR23501">
    <property type="entry name" value="MAJOR FACILITATOR SUPERFAMILY"/>
    <property type="match status" value="1"/>
</dbReference>
<keyword evidence="3 5" id="KW-1133">Transmembrane helix</keyword>
<accession>A0ABZ1D0E7</accession>
<feature type="transmembrane region" description="Helical" evidence="5">
    <location>
        <begin position="501"/>
        <end position="524"/>
    </location>
</feature>
<feature type="transmembrane region" description="Helical" evidence="5">
    <location>
        <begin position="113"/>
        <end position="132"/>
    </location>
</feature>
<keyword evidence="2 5" id="KW-0812">Transmembrane</keyword>
<evidence type="ECO:0000256" key="5">
    <source>
        <dbReference type="SAM" id="Phobius"/>
    </source>
</evidence>
<feature type="transmembrane region" description="Helical" evidence="5">
    <location>
        <begin position="468"/>
        <end position="489"/>
    </location>
</feature>
<feature type="transmembrane region" description="Helical" evidence="5">
    <location>
        <begin position="74"/>
        <end position="93"/>
    </location>
</feature>
<reference evidence="7 8" key="1">
    <citation type="submission" date="2024-01" db="EMBL/GenBank/DDBJ databases">
        <title>Comparative genomics of Cryptococcus and Kwoniella reveals pathogenesis evolution and contrasting modes of karyotype evolution via chromosome fusion or intercentromeric recombination.</title>
        <authorList>
            <person name="Coelho M.A."/>
            <person name="David-Palma M."/>
            <person name="Shea T."/>
            <person name="Bowers K."/>
            <person name="McGinley-Smith S."/>
            <person name="Mohammad A.W."/>
            <person name="Gnirke A."/>
            <person name="Yurkov A.M."/>
            <person name="Nowrousian M."/>
            <person name="Sun S."/>
            <person name="Cuomo C.A."/>
            <person name="Heitman J."/>
        </authorList>
    </citation>
    <scope>NUCLEOTIDE SEQUENCE [LARGE SCALE GENOMIC DNA]</scope>
    <source>
        <strain evidence="7">CBS 11374</strain>
    </source>
</reference>
<dbReference type="PROSITE" id="PS50850">
    <property type="entry name" value="MFS"/>
    <property type="match status" value="1"/>
</dbReference>
<dbReference type="InterPro" id="IPR036259">
    <property type="entry name" value="MFS_trans_sf"/>
</dbReference>
<sequence>MVGPNAETAIHTLAMGDHPLQAGDDHSSADKGLPLDMKASVPHFKANEGVTQPIEQEEGVTRIEALYLVFGKGWGLYALWGSIALIAYVYSLSRSTTVYYAAFATSHFGEHTIIGTIGVIRAILAGVSPPFIAKLADVWSRPHALTLSVICYSVGYAMCAGATNVTTVVAGQVVYTLGNTGITFLNSLIIADITSLQWRAFVDGAINVPYVLNAFVAGYITTGINGYSDNGWRWGFGMFCILLPVCVSPALAVLLIGDRRAKQLGALSLASSSYVRRRELSRDPGESSNRTLYQSVRFYWTRLNAFGLLLMGFGFALILTPITLSSTATGGYKNPSLIAMLVIGGVLFISWCIWDGFYAQYPFMPKRVFNRTFVACVTIDFFFYFASYLIDGYFASWVYVIVDWSDRNYTFFNNTVTVAMCGFAIFSGLVMRYTHRYKYLQTCGIALFVIGTGLTYRSTMQPTDAVLVLSQCFIGFGGAISVSSSYTAVQASVPHQDMAIAVAVLNLWASVGSSIAIAISTSVWNKNVPANLEKYAGSVLNATERAEIFGSIYVARLAEPRSLIKQAYLDSTNKLFLAALIVSFGSLIACLFTSNYYLGNSLNAVEVDKVVKFRTAEEINEELNRRAKARDEAAP</sequence>
<keyword evidence="4 5" id="KW-0472">Membrane</keyword>
<dbReference type="InterPro" id="IPR020846">
    <property type="entry name" value="MFS_dom"/>
</dbReference>
<dbReference type="EMBL" id="CP141885">
    <property type="protein sequence ID" value="WRT67511.1"/>
    <property type="molecule type" value="Genomic_DNA"/>
</dbReference>
<comment type="subcellular location">
    <subcellularLocation>
        <location evidence="1">Membrane</location>
        <topology evidence="1">Multi-pass membrane protein</topology>
    </subcellularLocation>
</comment>
<gene>
    <name evidence="7" type="ORF">IL334_004483</name>
</gene>
<name>A0ABZ1D0E7_9TREE</name>
<protein>
    <recommendedName>
        <fullName evidence="6">Major facilitator superfamily (MFS) profile domain-containing protein</fullName>
    </recommendedName>
</protein>
<dbReference type="GeneID" id="87956614"/>
<feature type="transmembrane region" description="Helical" evidence="5">
    <location>
        <begin position="232"/>
        <end position="256"/>
    </location>
</feature>